<evidence type="ECO:0008006" key="3">
    <source>
        <dbReference type="Google" id="ProtNLM"/>
    </source>
</evidence>
<dbReference type="Proteomes" id="UP000474630">
    <property type="component" value="Chromosome"/>
</dbReference>
<evidence type="ECO:0000313" key="1">
    <source>
        <dbReference type="EMBL" id="QIA06819.1"/>
    </source>
</evidence>
<dbReference type="Gene3D" id="1.25.40.10">
    <property type="entry name" value="Tetratricopeptide repeat domain"/>
    <property type="match status" value="1"/>
</dbReference>
<sequence>MQYIIKFFFSFIFLCGISLISNSAVLKADSLYASGNYFEASIEYERLVFQGDAETDLNWLRYKKALCYRKMNDFGRAISALQTTYFSNPDDSLYRFVCYEQSLCYYLNNEPARALWKIDEYFHRSSDSVNIGVFLPIKILSLHETYKWEEAEQNFVEFIELQHFTPEKEITLKRLTEELYSKKNRPRIKSLKAARNWSRFIPGSGQMYAGKSGEGIINFLINASVLTFAGVQVYNGFYITGYLVGLGFFNKTYHGGMKRAEVIASQTNKQHMVEFNREVNQELISIIASE</sequence>
<name>A0A6C0R9E8_9BACT</name>
<dbReference type="EMBL" id="CP048409">
    <property type="protein sequence ID" value="QIA06819.1"/>
    <property type="molecule type" value="Genomic_DNA"/>
</dbReference>
<dbReference type="KEGG" id="drc:G0Q07_03310"/>
<dbReference type="SUPFAM" id="SSF48452">
    <property type="entry name" value="TPR-like"/>
    <property type="match status" value="1"/>
</dbReference>
<evidence type="ECO:0000313" key="2">
    <source>
        <dbReference type="Proteomes" id="UP000474630"/>
    </source>
</evidence>
<dbReference type="InterPro" id="IPR011990">
    <property type="entry name" value="TPR-like_helical_dom_sf"/>
</dbReference>
<accession>A0A6C0R9E8</accession>
<reference evidence="1 2" key="1">
    <citation type="submission" date="2020-02" db="EMBL/GenBank/DDBJ databases">
        <title>Genome sequencing for Draconibacterium sp. strain M1.</title>
        <authorList>
            <person name="Park S.-J."/>
        </authorList>
    </citation>
    <scope>NUCLEOTIDE SEQUENCE [LARGE SCALE GENOMIC DNA]</scope>
    <source>
        <strain evidence="1 2">M1</strain>
    </source>
</reference>
<gene>
    <name evidence="1" type="ORF">G0Q07_03310</name>
</gene>
<keyword evidence="2" id="KW-1185">Reference proteome</keyword>
<dbReference type="AlphaFoldDB" id="A0A6C0R9E8"/>
<organism evidence="1 2">
    <name type="scientific">Draconibacterium halophilum</name>
    <dbReference type="NCBI Taxonomy" id="2706887"/>
    <lineage>
        <taxon>Bacteria</taxon>
        <taxon>Pseudomonadati</taxon>
        <taxon>Bacteroidota</taxon>
        <taxon>Bacteroidia</taxon>
        <taxon>Marinilabiliales</taxon>
        <taxon>Prolixibacteraceae</taxon>
        <taxon>Draconibacterium</taxon>
    </lineage>
</organism>
<proteinExistence type="predicted"/>
<dbReference type="RefSeq" id="WP_163344749.1">
    <property type="nucleotide sequence ID" value="NZ_CP048409.1"/>
</dbReference>
<protein>
    <recommendedName>
        <fullName evidence="3">Tetratricopeptide repeat protein</fullName>
    </recommendedName>
</protein>